<dbReference type="Proteomes" id="UP000092321">
    <property type="component" value="Unassembled WGS sequence"/>
</dbReference>
<protein>
    <submittedName>
        <fullName evidence="2">Uncharacterized protein</fullName>
    </submittedName>
</protein>
<organism evidence="2 3">
    <name type="scientific">Hanseniaspora valbyensis NRRL Y-1626</name>
    <dbReference type="NCBI Taxonomy" id="766949"/>
    <lineage>
        <taxon>Eukaryota</taxon>
        <taxon>Fungi</taxon>
        <taxon>Dikarya</taxon>
        <taxon>Ascomycota</taxon>
        <taxon>Saccharomycotina</taxon>
        <taxon>Saccharomycetes</taxon>
        <taxon>Saccharomycodales</taxon>
        <taxon>Saccharomycodaceae</taxon>
        <taxon>Hanseniaspora</taxon>
    </lineage>
</organism>
<gene>
    <name evidence="2" type="ORF">HANVADRAFT_54227</name>
</gene>
<dbReference type="EMBL" id="LXPE01000339">
    <property type="protein sequence ID" value="OBA24915.1"/>
    <property type="molecule type" value="Genomic_DNA"/>
</dbReference>
<dbReference type="AlphaFoldDB" id="A0A1B7T873"/>
<evidence type="ECO:0000313" key="2">
    <source>
        <dbReference type="EMBL" id="OBA24915.1"/>
    </source>
</evidence>
<keyword evidence="1" id="KW-0175">Coiled coil</keyword>
<evidence type="ECO:0000313" key="3">
    <source>
        <dbReference type="Proteomes" id="UP000092321"/>
    </source>
</evidence>
<sequence length="231" mass="27756">MNDITNTQYYIQQFQQKLQNKYPYFMKWCYSIHSAFFYYQRRYIENGKKDKHDWPKAVILWEILLKKSVDNIIELENNNNNNTVKNKNDNIKNNNNNNNTLIEDEEKLTDIKPVINLKKRKLEMGPETSNQDIISNTIINVNIEQSYKDNNKKKRLTLDNMDACNKLNELINNNMILKEYQKEVEKLYLLKINLLTEKNNKLETENIRLKTENIKLRTTQETIRNMVDNNL</sequence>
<reference evidence="3" key="1">
    <citation type="journal article" date="2016" name="Proc. Natl. Acad. Sci. U.S.A.">
        <title>Comparative genomics of biotechnologically important yeasts.</title>
        <authorList>
            <person name="Riley R."/>
            <person name="Haridas S."/>
            <person name="Wolfe K.H."/>
            <person name="Lopes M.R."/>
            <person name="Hittinger C.T."/>
            <person name="Goeker M."/>
            <person name="Salamov A.A."/>
            <person name="Wisecaver J.H."/>
            <person name="Long T.M."/>
            <person name="Calvey C.H."/>
            <person name="Aerts A.L."/>
            <person name="Barry K.W."/>
            <person name="Choi C."/>
            <person name="Clum A."/>
            <person name="Coughlan A.Y."/>
            <person name="Deshpande S."/>
            <person name="Douglass A.P."/>
            <person name="Hanson S.J."/>
            <person name="Klenk H.-P."/>
            <person name="LaButti K.M."/>
            <person name="Lapidus A."/>
            <person name="Lindquist E.A."/>
            <person name="Lipzen A.M."/>
            <person name="Meier-Kolthoff J.P."/>
            <person name="Ohm R.A."/>
            <person name="Otillar R.P."/>
            <person name="Pangilinan J.L."/>
            <person name="Peng Y."/>
            <person name="Rokas A."/>
            <person name="Rosa C.A."/>
            <person name="Scheuner C."/>
            <person name="Sibirny A.A."/>
            <person name="Slot J.C."/>
            <person name="Stielow J.B."/>
            <person name="Sun H."/>
            <person name="Kurtzman C.P."/>
            <person name="Blackwell M."/>
            <person name="Grigoriev I.V."/>
            <person name="Jeffries T.W."/>
        </authorList>
    </citation>
    <scope>NUCLEOTIDE SEQUENCE [LARGE SCALE GENOMIC DNA]</scope>
    <source>
        <strain evidence="3">NRRL Y-1626</strain>
    </source>
</reference>
<proteinExistence type="predicted"/>
<evidence type="ECO:0000256" key="1">
    <source>
        <dbReference type="SAM" id="Coils"/>
    </source>
</evidence>
<name>A0A1B7T873_9ASCO</name>
<keyword evidence="3" id="KW-1185">Reference proteome</keyword>
<comment type="caution">
    <text evidence="2">The sequence shown here is derived from an EMBL/GenBank/DDBJ whole genome shotgun (WGS) entry which is preliminary data.</text>
</comment>
<feature type="coiled-coil region" evidence="1">
    <location>
        <begin position="177"/>
        <end position="219"/>
    </location>
</feature>
<accession>A0A1B7T873</accession>